<evidence type="ECO:0000259" key="2">
    <source>
        <dbReference type="PROSITE" id="PS00028"/>
    </source>
</evidence>
<dbReference type="PROSITE" id="PS00028">
    <property type="entry name" value="ZINC_FINGER_C2H2_1"/>
    <property type="match status" value="1"/>
</dbReference>
<feature type="domain" description="C2H2-type" evidence="2">
    <location>
        <begin position="6"/>
        <end position="28"/>
    </location>
</feature>
<feature type="region of interest" description="Disordered" evidence="1">
    <location>
        <begin position="51"/>
        <end position="75"/>
    </location>
</feature>
<evidence type="ECO:0000313" key="4">
    <source>
        <dbReference type="Proteomes" id="UP000183971"/>
    </source>
</evidence>
<dbReference type="InterPro" id="IPR013087">
    <property type="entry name" value="Znf_C2H2_type"/>
</dbReference>
<protein>
    <recommendedName>
        <fullName evidence="2">C2H2-type domain-containing protein</fullName>
    </recommendedName>
</protein>
<organism evidence="3 4">
    <name type="scientific">Fusarium proliferatum (strain ET1)</name>
    <name type="common">Orchid endophyte fungus</name>
    <dbReference type="NCBI Taxonomy" id="1227346"/>
    <lineage>
        <taxon>Eukaryota</taxon>
        <taxon>Fungi</taxon>
        <taxon>Dikarya</taxon>
        <taxon>Ascomycota</taxon>
        <taxon>Pezizomycotina</taxon>
        <taxon>Sordariomycetes</taxon>
        <taxon>Hypocreomycetidae</taxon>
        <taxon>Hypocreales</taxon>
        <taxon>Nectriaceae</taxon>
        <taxon>Fusarium</taxon>
        <taxon>Fusarium fujikuroi species complex</taxon>
    </lineage>
</organism>
<comment type="caution">
    <text evidence="3">The sequence shown here is derived from an EMBL/GenBank/DDBJ whole genome shotgun (WGS) entry which is preliminary data.</text>
</comment>
<dbReference type="AlphaFoldDB" id="A0A1L7V4X4"/>
<keyword evidence="4" id="KW-1185">Reference proteome</keyword>
<dbReference type="EMBL" id="FJOF01000002">
    <property type="protein sequence ID" value="CZR35909.1"/>
    <property type="molecule type" value="Genomic_DNA"/>
</dbReference>
<accession>A0A1L7V4X4</accession>
<name>A0A1L7V4X4_FUSPR</name>
<gene>
    <name evidence="3" type="ORF">FPRO_03831</name>
</gene>
<dbReference type="Proteomes" id="UP000183971">
    <property type="component" value="Unassembled WGS sequence"/>
</dbReference>
<reference evidence="4" key="1">
    <citation type="journal article" date="2016" name="Genome Biol. Evol.">
        <title>Comparative 'omics' of the Fusarium fujikuroi species complex highlights differences in genetic potential and metabolite synthesis.</title>
        <authorList>
            <person name="Niehaus E.-M."/>
            <person name="Muensterkoetter M."/>
            <person name="Proctor R.H."/>
            <person name="Brown D.W."/>
            <person name="Sharon A."/>
            <person name="Idan Y."/>
            <person name="Oren-Young L."/>
            <person name="Sieber C.M."/>
            <person name="Novak O."/>
            <person name="Pencik A."/>
            <person name="Tarkowska D."/>
            <person name="Hromadova K."/>
            <person name="Freeman S."/>
            <person name="Maymon M."/>
            <person name="Elazar M."/>
            <person name="Youssef S.A."/>
            <person name="El-Shabrawy E.S.M."/>
            <person name="Shalaby A.B.A."/>
            <person name="Houterman P."/>
            <person name="Brock N.L."/>
            <person name="Burkhardt I."/>
            <person name="Tsavkelova E.A."/>
            <person name="Dickschat J.S."/>
            <person name="Galuszka P."/>
            <person name="Gueldener U."/>
            <person name="Tudzynski B."/>
        </authorList>
    </citation>
    <scope>NUCLEOTIDE SEQUENCE [LARGE SCALE GENOMIC DNA]</scope>
    <source>
        <strain evidence="4">ET1</strain>
    </source>
</reference>
<dbReference type="SMART" id="SM00355">
    <property type="entry name" value="ZnF_C2H2"/>
    <property type="match status" value="2"/>
</dbReference>
<sequence length="335" mass="37814">MPVIECSICLENFENEGAYRGHLEYHEHRATELLEELQACLRHISAQPRLINGQPSPISRSSAINQPDTSPSRTRSWICPHPDCARKLKRTSFERRKDLVRHAESHMDCQEKCLFCAIPILQVRKYFTHYDKCPTRLEHQRTGILSVEKDDEMRKKRQDLHENTELWLNRLLPSGASNRASGRRERRRSKIPANVVKPSVTRHDAIHTNYHPRQNPDHGAPLPGGNAIQAEITTSNDPRATGLEANKVDGNSMIASQDVSAFNDLLREMEFGYTASALPTIDVSAMANHSILPRAPVVTSYTMDEPYYINPSHRSMELGINQFANGYVDGADGTG</sequence>
<dbReference type="RefSeq" id="XP_031076502.1">
    <property type="nucleotide sequence ID" value="XM_031225913.1"/>
</dbReference>
<evidence type="ECO:0000256" key="1">
    <source>
        <dbReference type="SAM" id="MobiDB-lite"/>
    </source>
</evidence>
<dbReference type="GeneID" id="42048716"/>
<dbReference type="VEuPathDB" id="FungiDB:FPRO_03831"/>
<feature type="compositionally biased region" description="Polar residues" evidence="1">
    <location>
        <begin position="53"/>
        <end position="75"/>
    </location>
</feature>
<proteinExistence type="predicted"/>
<evidence type="ECO:0000313" key="3">
    <source>
        <dbReference type="EMBL" id="CZR35909.1"/>
    </source>
</evidence>